<evidence type="ECO:0000259" key="4">
    <source>
        <dbReference type="PROSITE" id="PS50977"/>
    </source>
</evidence>
<evidence type="ECO:0000256" key="3">
    <source>
        <dbReference type="SAM" id="MobiDB-lite"/>
    </source>
</evidence>
<dbReference type="InterPro" id="IPR009057">
    <property type="entry name" value="Homeodomain-like_sf"/>
</dbReference>
<reference evidence="6" key="1">
    <citation type="submission" date="2018-05" db="EMBL/GenBank/DDBJ databases">
        <authorList>
            <person name="Feng T."/>
        </authorList>
    </citation>
    <scope>NUCLEOTIDE SEQUENCE [LARGE SCALE GENOMIC DNA]</scope>
    <source>
        <strain evidence="6">S27</strain>
    </source>
</reference>
<evidence type="ECO:0000256" key="2">
    <source>
        <dbReference type="PROSITE-ProRule" id="PRU00335"/>
    </source>
</evidence>
<evidence type="ECO:0000313" key="6">
    <source>
        <dbReference type="Proteomes" id="UP000254875"/>
    </source>
</evidence>
<keyword evidence="1 2" id="KW-0238">DNA-binding</keyword>
<feature type="domain" description="HTH tetR-type" evidence="4">
    <location>
        <begin position="8"/>
        <end position="68"/>
    </location>
</feature>
<proteinExistence type="predicted"/>
<name>A0A370NC59_9BURK</name>
<comment type="caution">
    <text evidence="5">The sequence shown here is derived from an EMBL/GenBank/DDBJ whole genome shotgun (WGS) entry which is preliminary data.</text>
</comment>
<gene>
    <name evidence="5" type="ORF">DLM46_09925</name>
</gene>
<organism evidence="5 6">
    <name type="scientific">Paraburkholderia lacunae</name>
    <dbReference type="NCBI Taxonomy" id="2211104"/>
    <lineage>
        <taxon>Bacteria</taxon>
        <taxon>Pseudomonadati</taxon>
        <taxon>Pseudomonadota</taxon>
        <taxon>Betaproteobacteria</taxon>
        <taxon>Burkholderiales</taxon>
        <taxon>Burkholderiaceae</taxon>
        <taxon>Paraburkholderia</taxon>
    </lineage>
</organism>
<evidence type="ECO:0000313" key="5">
    <source>
        <dbReference type="EMBL" id="RDK03189.1"/>
    </source>
</evidence>
<evidence type="ECO:0000256" key="1">
    <source>
        <dbReference type="ARBA" id="ARBA00023125"/>
    </source>
</evidence>
<dbReference type="EMBL" id="QHKS01000005">
    <property type="protein sequence ID" value="RDK03189.1"/>
    <property type="molecule type" value="Genomic_DNA"/>
</dbReference>
<dbReference type="Proteomes" id="UP000254875">
    <property type="component" value="Unassembled WGS sequence"/>
</dbReference>
<feature type="DNA-binding region" description="H-T-H motif" evidence="2">
    <location>
        <begin position="31"/>
        <end position="50"/>
    </location>
</feature>
<dbReference type="PANTHER" id="PTHR30055:SF148">
    <property type="entry name" value="TETR-FAMILY TRANSCRIPTIONAL REGULATOR"/>
    <property type="match status" value="1"/>
</dbReference>
<dbReference type="PROSITE" id="PS50977">
    <property type="entry name" value="HTH_TETR_2"/>
    <property type="match status" value="1"/>
</dbReference>
<dbReference type="InterPro" id="IPR050109">
    <property type="entry name" value="HTH-type_TetR-like_transc_reg"/>
</dbReference>
<dbReference type="SUPFAM" id="SSF46689">
    <property type="entry name" value="Homeodomain-like"/>
    <property type="match status" value="1"/>
</dbReference>
<dbReference type="Pfam" id="PF17937">
    <property type="entry name" value="TetR_C_28"/>
    <property type="match status" value="1"/>
</dbReference>
<dbReference type="InterPro" id="IPR041479">
    <property type="entry name" value="TetR_CgmR_C"/>
</dbReference>
<dbReference type="OrthoDB" id="9809772at2"/>
<protein>
    <submittedName>
        <fullName evidence="5">TetR/AcrR family transcriptional regulator</fullName>
    </submittedName>
</protein>
<keyword evidence="6" id="KW-1185">Reference proteome</keyword>
<sequence length="209" mass="22915">MDNPTRSERSRRAALQAALTIVARDGPGQLTFDAIARESGISKGGLMHQFRTKGDVLKALLEHEIEYFENFARNYLAANGETKAEPHLAAEIATMREAMDNPHSAGFSILAALVEDPSLLSATRENTAQKVKHIKAEAADPDTALLRWAAARGLVFTALLGLCPLSEKERGRLFDRLLDEDQWPQSAEPKKKPRAARSPRNARSSAQSS</sequence>
<dbReference type="GO" id="GO:0003700">
    <property type="term" value="F:DNA-binding transcription factor activity"/>
    <property type="evidence" value="ECO:0007669"/>
    <property type="project" value="TreeGrafter"/>
</dbReference>
<accession>A0A370NC59</accession>
<dbReference type="InterPro" id="IPR001647">
    <property type="entry name" value="HTH_TetR"/>
</dbReference>
<feature type="region of interest" description="Disordered" evidence="3">
    <location>
        <begin position="178"/>
        <end position="209"/>
    </location>
</feature>
<dbReference type="RefSeq" id="WP_115100581.1">
    <property type="nucleotide sequence ID" value="NZ_QHKS01000005.1"/>
</dbReference>
<dbReference type="PANTHER" id="PTHR30055">
    <property type="entry name" value="HTH-TYPE TRANSCRIPTIONAL REGULATOR RUTR"/>
    <property type="match status" value="1"/>
</dbReference>
<dbReference type="Pfam" id="PF00440">
    <property type="entry name" value="TetR_N"/>
    <property type="match status" value="1"/>
</dbReference>
<dbReference type="Gene3D" id="1.10.357.10">
    <property type="entry name" value="Tetracycline Repressor, domain 2"/>
    <property type="match status" value="1"/>
</dbReference>
<feature type="compositionally biased region" description="Low complexity" evidence="3">
    <location>
        <begin position="198"/>
        <end position="209"/>
    </location>
</feature>
<dbReference type="AlphaFoldDB" id="A0A370NC59"/>
<dbReference type="GO" id="GO:0000976">
    <property type="term" value="F:transcription cis-regulatory region binding"/>
    <property type="evidence" value="ECO:0007669"/>
    <property type="project" value="TreeGrafter"/>
</dbReference>